<gene>
    <name evidence="2" type="ORF">SAMN04489717_3323</name>
</gene>
<dbReference type="RefSeq" id="WP_092654561.1">
    <property type="nucleotide sequence ID" value="NZ_LT629732.1"/>
</dbReference>
<dbReference type="OrthoDB" id="9780991at2"/>
<organism evidence="2 3">
    <name type="scientific">Actinopolymorpha singaporensis</name>
    <dbReference type="NCBI Taxonomy" id="117157"/>
    <lineage>
        <taxon>Bacteria</taxon>
        <taxon>Bacillati</taxon>
        <taxon>Actinomycetota</taxon>
        <taxon>Actinomycetes</taxon>
        <taxon>Propionibacteriales</taxon>
        <taxon>Actinopolymorphaceae</taxon>
        <taxon>Actinopolymorpha</taxon>
    </lineage>
</organism>
<sequence>MPYRHSNGTQFSRRGVLGLIGAAGAALATGCQVDTGSGGGNGSGTGAGKAAAKGSDPKAIRLPDLPGKLPSGDATFRWVDSGDLKSVWERSVLEAFTAKHPHIRTQYDGNGWDNVNQVVPLGIRNKSAPDVFALPLDVPPQVAITEGWVRPIDDLIPDFDTWRSRFGPDVLVPGVSIFNDRLYSWPISSNRRLERMSIFDTEVMRAAGYDDPGTQITTWDELTTALTKVRKTGRAGLMAGGDGLGGIVSYLALTAGWRGLPANGMDMRTGQYAYTADEFMAAYDLFDKLVTDKLVVSGFVTLLEKDARAQMTAGKSGMIFNGPWDIPAWKKAAPDWKYDIASLPSPKGKPFLVPFLEGSNSSWVYAHTKLPTVVGQILSYMGSPEGQKMMVILSEGNLQSLQPEANKAADQAGLLDPKAKAAVSLARRSMHVAPRPELRNSDVAKVNMALKVVTPNLKDVMQGLVTGQLSNPAKQFAALQSRLDAALDAAIVAAKKKGSTATRDDYAFSNWDPAKDYTRDDYKALR</sequence>
<dbReference type="Proteomes" id="UP000198983">
    <property type="component" value="Chromosome I"/>
</dbReference>
<dbReference type="STRING" id="117157.SAMN04489717_3323"/>
<dbReference type="EMBL" id="LT629732">
    <property type="protein sequence ID" value="SDS63226.1"/>
    <property type="molecule type" value="Genomic_DNA"/>
</dbReference>
<dbReference type="InterPro" id="IPR006059">
    <property type="entry name" value="SBP"/>
</dbReference>
<dbReference type="AlphaFoldDB" id="A0A1H1TTH3"/>
<name>A0A1H1TTH3_9ACTN</name>
<proteinExistence type="predicted"/>
<keyword evidence="1" id="KW-0732">Signal</keyword>
<dbReference type="PROSITE" id="PS51257">
    <property type="entry name" value="PROKAR_LIPOPROTEIN"/>
    <property type="match status" value="1"/>
</dbReference>
<dbReference type="PANTHER" id="PTHR43649:SF12">
    <property type="entry name" value="DIACETYLCHITOBIOSE BINDING PROTEIN DASA"/>
    <property type="match status" value="1"/>
</dbReference>
<dbReference type="InterPro" id="IPR050490">
    <property type="entry name" value="Bact_solute-bd_prot1"/>
</dbReference>
<keyword evidence="3" id="KW-1185">Reference proteome</keyword>
<evidence type="ECO:0000313" key="2">
    <source>
        <dbReference type="EMBL" id="SDS63226.1"/>
    </source>
</evidence>
<evidence type="ECO:0000313" key="3">
    <source>
        <dbReference type="Proteomes" id="UP000198983"/>
    </source>
</evidence>
<protein>
    <submittedName>
        <fullName evidence="2">Multiple sugar transport system substrate-binding protein</fullName>
    </submittedName>
</protein>
<dbReference type="InterPro" id="IPR006311">
    <property type="entry name" value="TAT_signal"/>
</dbReference>
<dbReference type="PANTHER" id="PTHR43649">
    <property type="entry name" value="ARABINOSE-BINDING PROTEIN-RELATED"/>
    <property type="match status" value="1"/>
</dbReference>
<accession>A0A1H1TTH3</accession>
<evidence type="ECO:0000256" key="1">
    <source>
        <dbReference type="SAM" id="SignalP"/>
    </source>
</evidence>
<dbReference type="Pfam" id="PF01547">
    <property type="entry name" value="SBP_bac_1"/>
    <property type="match status" value="1"/>
</dbReference>
<feature type="signal peptide" evidence="1">
    <location>
        <begin position="1"/>
        <end position="28"/>
    </location>
</feature>
<feature type="chain" id="PRO_5038662061" evidence="1">
    <location>
        <begin position="29"/>
        <end position="526"/>
    </location>
</feature>
<dbReference type="Gene3D" id="3.40.190.10">
    <property type="entry name" value="Periplasmic binding protein-like II"/>
    <property type="match status" value="1"/>
</dbReference>
<dbReference type="SUPFAM" id="SSF53850">
    <property type="entry name" value="Periplasmic binding protein-like II"/>
    <property type="match status" value="1"/>
</dbReference>
<keyword evidence="2" id="KW-0762">Sugar transport</keyword>
<dbReference type="PROSITE" id="PS51318">
    <property type="entry name" value="TAT"/>
    <property type="match status" value="1"/>
</dbReference>
<keyword evidence="2" id="KW-0813">Transport</keyword>
<reference evidence="2 3" key="1">
    <citation type="submission" date="2016-10" db="EMBL/GenBank/DDBJ databases">
        <authorList>
            <person name="de Groot N.N."/>
        </authorList>
    </citation>
    <scope>NUCLEOTIDE SEQUENCE [LARGE SCALE GENOMIC DNA]</scope>
    <source>
        <strain evidence="2 3">DSM 22024</strain>
    </source>
</reference>